<gene>
    <name evidence="1" type="ORF">EVAR_3031_1</name>
</gene>
<dbReference type="EMBL" id="BGZK01000018">
    <property type="protein sequence ID" value="GBP05531.1"/>
    <property type="molecule type" value="Genomic_DNA"/>
</dbReference>
<keyword evidence="2" id="KW-1185">Reference proteome</keyword>
<reference evidence="1 2" key="1">
    <citation type="journal article" date="2019" name="Commun. Biol.">
        <title>The bagworm genome reveals a unique fibroin gene that provides high tensile strength.</title>
        <authorList>
            <person name="Kono N."/>
            <person name="Nakamura H."/>
            <person name="Ohtoshi R."/>
            <person name="Tomita M."/>
            <person name="Numata K."/>
            <person name="Arakawa K."/>
        </authorList>
    </citation>
    <scope>NUCLEOTIDE SEQUENCE [LARGE SCALE GENOMIC DNA]</scope>
</reference>
<dbReference type="AlphaFoldDB" id="A0A4C1SWX3"/>
<evidence type="ECO:0000313" key="2">
    <source>
        <dbReference type="Proteomes" id="UP000299102"/>
    </source>
</evidence>
<dbReference type="Proteomes" id="UP000299102">
    <property type="component" value="Unassembled WGS sequence"/>
</dbReference>
<evidence type="ECO:0000313" key="1">
    <source>
        <dbReference type="EMBL" id="GBP05531.1"/>
    </source>
</evidence>
<accession>A0A4C1SWX3</accession>
<sequence length="102" mass="10813">MSSFTQTLRNTEKVLARAAGGGGGAGVEKADATALRRSRTLLHKSWRVLRLGDNRIAAVRPTTCAGVGVISTSTDRDITRSLSVLCGAKEKKTPAVIGRLMF</sequence>
<organism evidence="1 2">
    <name type="scientific">Eumeta variegata</name>
    <name type="common">Bagworm moth</name>
    <name type="synonym">Eumeta japonica</name>
    <dbReference type="NCBI Taxonomy" id="151549"/>
    <lineage>
        <taxon>Eukaryota</taxon>
        <taxon>Metazoa</taxon>
        <taxon>Ecdysozoa</taxon>
        <taxon>Arthropoda</taxon>
        <taxon>Hexapoda</taxon>
        <taxon>Insecta</taxon>
        <taxon>Pterygota</taxon>
        <taxon>Neoptera</taxon>
        <taxon>Endopterygota</taxon>
        <taxon>Lepidoptera</taxon>
        <taxon>Glossata</taxon>
        <taxon>Ditrysia</taxon>
        <taxon>Tineoidea</taxon>
        <taxon>Psychidae</taxon>
        <taxon>Oiketicinae</taxon>
        <taxon>Eumeta</taxon>
    </lineage>
</organism>
<name>A0A4C1SWX3_EUMVA</name>
<protein>
    <submittedName>
        <fullName evidence="1">Uncharacterized protein</fullName>
    </submittedName>
</protein>
<comment type="caution">
    <text evidence="1">The sequence shown here is derived from an EMBL/GenBank/DDBJ whole genome shotgun (WGS) entry which is preliminary data.</text>
</comment>
<proteinExistence type="predicted"/>